<reference evidence="8" key="1">
    <citation type="submission" date="2014-03" db="EMBL/GenBank/DDBJ databases">
        <authorList>
            <person name="Aksoy S."/>
            <person name="Warren W."/>
            <person name="Wilson R.K."/>
        </authorList>
    </citation>
    <scope>NUCLEOTIDE SEQUENCE [LARGE SCALE GENOMIC DNA]</scope>
    <source>
        <strain evidence="8">IAEA</strain>
    </source>
</reference>
<dbReference type="GO" id="GO:0006281">
    <property type="term" value="P:DNA repair"/>
    <property type="evidence" value="ECO:0007669"/>
    <property type="project" value="TreeGrafter"/>
</dbReference>
<dbReference type="InterPro" id="IPR016024">
    <property type="entry name" value="ARM-type_fold"/>
</dbReference>
<dbReference type="STRING" id="37001.A0A1A9WR04"/>
<dbReference type="PANTHER" id="PTHR12663:SF0">
    <property type="entry name" value="PRECOCIOUS DISSOCIATION OF SISTERS 5, ISOFORM A"/>
    <property type="match status" value="1"/>
</dbReference>
<keyword evidence="5" id="KW-0131">Cell cycle</keyword>
<name>A0A1A9WR04_9MUSC</name>
<protein>
    <submittedName>
        <fullName evidence="7">Uncharacterized protein</fullName>
    </submittedName>
</protein>
<evidence type="ECO:0000256" key="1">
    <source>
        <dbReference type="ARBA" id="ARBA00004123"/>
    </source>
</evidence>
<feature type="compositionally biased region" description="Acidic residues" evidence="6">
    <location>
        <begin position="1206"/>
        <end position="1218"/>
    </location>
</feature>
<keyword evidence="2" id="KW-0132">Cell division</keyword>
<dbReference type="EnsemblMetazoa" id="GBRI028949-RA">
    <property type="protein sequence ID" value="GBRI028949-PA"/>
    <property type="gene ID" value="GBRI028949"/>
</dbReference>
<dbReference type="Proteomes" id="UP000091820">
    <property type="component" value="Unassembled WGS sequence"/>
</dbReference>
<evidence type="ECO:0000256" key="6">
    <source>
        <dbReference type="SAM" id="MobiDB-lite"/>
    </source>
</evidence>
<reference evidence="7" key="2">
    <citation type="submission" date="2020-05" db="UniProtKB">
        <authorList>
            <consortium name="EnsemblMetazoa"/>
        </authorList>
    </citation>
    <scope>IDENTIFICATION</scope>
    <source>
        <strain evidence="7">IAEA</strain>
    </source>
</reference>
<dbReference type="GO" id="GO:0051301">
    <property type="term" value="P:cell division"/>
    <property type="evidence" value="ECO:0007669"/>
    <property type="project" value="UniProtKB-KW"/>
</dbReference>
<evidence type="ECO:0000256" key="3">
    <source>
        <dbReference type="ARBA" id="ARBA00022776"/>
    </source>
</evidence>
<dbReference type="Gene3D" id="1.25.10.10">
    <property type="entry name" value="Leucine-rich Repeat Variant"/>
    <property type="match status" value="1"/>
</dbReference>
<evidence type="ECO:0000313" key="8">
    <source>
        <dbReference type="Proteomes" id="UP000091820"/>
    </source>
</evidence>
<organism evidence="7 8">
    <name type="scientific">Glossina brevipalpis</name>
    <dbReference type="NCBI Taxonomy" id="37001"/>
    <lineage>
        <taxon>Eukaryota</taxon>
        <taxon>Metazoa</taxon>
        <taxon>Ecdysozoa</taxon>
        <taxon>Arthropoda</taxon>
        <taxon>Hexapoda</taxon>
        <taxon>Insecta</taxon>
        <taxon>Pterygota</taxon>
        <taxon>Neoptera</taxon>
        <taxon>Endopterygota</taxon>
        <taxon>Diptera</taxon>
        <taxon>Brachycera</taxon>
        <taxon>Muscomorpha</taxon>
        <taxon>Hippoboscoidea</taxon>
        <taxon>Glossinidae</taxon>
        <taxon>Glossina</taxon>
    </lineage>
</organism>
<feature type="region of interest" description="Disordered" evidence="6">
    <location>
        <begin position="1168"/>
        <end position="1193"/>
    </location>
</feature>
<keyword evidence="3" id="KW-0498">Mitosis</keyword>
<evidence type="ECO:0000256" key="4">
    <source>
        <dbReference type="ARBA" id="ARBA00023242"/>
    </source>
</evidence>
<feature type="compositionally biased region" description="Pro residues" evidence="6">
    <location>
        <begin position="1241"/>
        <end position="1251"/>
    </location>
</feature>
<dbReference type="PANTHER" id="PTHR12663">
    <property type="entry name" value="ANDROGEN INDUCED INHIBITOR OF PROLIFERATION AS3 / PDS5-RELATED"/>
    <property type="match status" value="1"/>
</dbReference>
<comment type="subcellular location">
    <subcellularLocation>
        <location evidence="1">Nucleus</location>
    </subcellularLocation>
</comment>
<feature type="region of interest" description="Disordered" evidence="6">
    <location>
        <begin position="1206"/>
        <end position="1256"/>
    </location>
</feature>
<dbReference type="GO" id="GO:0005634">
    <property type="term" value="C:nucleus"/>
    <property type="evidence" value="ECO:0007669"/>
    <property type="project" value="UniProtKB-SubCell"/>
</dbReference>
<proteinExistence type="predicted"/>
<accession>A0A1A9WR04</accession>
<dbReference type="GO" id="GO:0000785">
    <property type="term" value="C:chromatin"/>
    <property type="evidence" value="ECO:0007669"/>
    <property type="project" value="TreeGrafter"/>
</dbReference>
<dbReference type="GO" id="GO:0007064">
    <property type="term" value="P:mitotic sister chromatid cohesion"/>
    <property type="evidence" value="ECO:0007669"/>
    <property type="project" value="InterPro"/>
</dbReference>
<evidence type="ECO:0000313" key="7">
    <source>
        <dbReference type="EnsemblMetazoa" id="GBRI028949-PA"/>
    </source>
</evidence>
<keyword evidence="4" id="KW-0539">Nucleus</keyword>
<sequence length="1272" mass="145703">MTDIVYPPQCRPLTEDLGTDELIRRLKTLANALQAMGQDDGLYQQYIPLALHLADDYFLQHPSKDVQLLIACCVADVLRVYAPEAPYKEQDQIKAIFLFFIKQLYGLKDPKDPSFKRYFYLLENLAYVKSFNMCFEIEELKSQEIFCQLFSMMFKIINEDHSVKVKNFMIDILSPLITEADNFTTELLDLLLINIVEPRKTQNKNAYQLAQQLIVKTEDSLEPVLSMFFNQILVIDRLETKYEICEKIYDLIYELNVTAPSILRGVLPQLECKLKSTNEDERLAVVSLLSRMFSEKNSDLSTKYPTLLRMLLGRFCDIAVAIRVKCVQSSMHYLINQPHLRPDISECLRARQHDSDESVRYEVVMAIVETAKREFNIVCESEDLLFIVRERTLDKKFKIRKEAISGLAFIYRQALCEANDLPEEIKLSIGWIKNKVMHGYYMPTLEDRLTVERLLITCLIPYKLGPEERMKKLYHLLGTFDDNASKAFIELQKNQMKTRKTVSDWVKLHHSKDITPKIQNQLNVKQSIICKLLPDPLKAAEFLTKFSTNLRKDPVLLRYMEIILKRDVSCKECADTMSLLIKKLGTPFMTNLYYQTVKMLVERVASVMVDKDSISTLVGLIDECMQGGEFVKEVGIPENEAGIRGLKMLSCLAYIFSAHFFTDKTLRHMIALLKYEHDYVAPLILKSFTHLGRYKPLSEVNSDIMSDLAPICRDFALNGSVKQAKHAVRCIYINTQTLNGQEGVLATATTPTINPIFHEIVESLRSSLTPSCENQRTKIVTLGHIAYHMPQAFTIPIKNMIARRIVKELLIQGVPEVRDCKLPEGEWCEQDELPPDTLCKLDALKTMARWLLGLRTDEHAAQKTFRMLSAFINQRGDLLEQNRLYPAEKSWLRLGAACAILKICEQKGVGDQYTAEQYFNLSQLMCDPVPKVREMFARKLHKGLGKGLPNKCLPLDFMGYYVLGGYESDKKLTDQIRQFIEADVNRRREYLKTLAMTSPQSSADPQPLHILPDFMLAFAIPVLVHHPSFTNYQDRAQLKQVEKGLRFILEPLMSKPDAFSFSFYKHLIEMMKDHCLNIVDEDEGNISNLKMWAACDLANYIICSKMGSCDLLPNKRFLATVQLPSMYFKPPPPNAEGFPNTKIYIPYDTYSLITTTITTTKKISVALKPTGSGCNEQRAGEKRPPPNDHYPTINQKIMDEVYDDDNVDEDEDEDEDDQNALSPEAKRKRISTLHAGRTKVPSPPAPPPPPFGEINSRRNFANLAFIKRCLGC</sequence>
<evidence type="ECO:0000256" key="2">
    <source>
        <dbReference type="ARBA" id="ARBA00022618"/>
    </source>
</evidence>
<keyword evidence="8" id="KW-1185">Reference proteome</keyword>
<evidence type="ECO:0000256" key="5">
    <source>
        <dbReference type="ARBA" id="ARBA00023306"/>
    </source>
</evidence>
<dbReference type="InterPro" id="IPR011989">
    <property type="entry name" value="ARM-like"/>
</dbReference>
<dbReference type="CDD" id="cd19953">
    <property type="entry name" value="PDS5"/>
    <property type="match status" value="1"/>
</dbReference>
<dbReference type="InterPro" id="IPR039776">
    <property type="entry name" value="Pds5"/>
</dbReference>
<dbReference type="VEuPathDB" id="VectorBase:GBRI028949"/>
<dbReference type="SUPFAM" id="SSF48371">
    <property type="entry name" value="ARM repeat"/>
    <property type="match status" value="1"/>
</dbReference>
<dbReference type="AlphaFoldDB" id="A0A1A9WR04"/>
<dbReference type="Pfam" id="PF20168">
    <property type="entry name" value="PDS5"/>
    <property type="match status" value="1"/>
</dbReference>